<evidence type="ECO:0000313" key="2">
    <source>
        <dbReference type="EMBL" id="PZF74373.1"/>
    </source>
</evidence>
<dbReference type="GO" id="GO:0005886">
    <property type="term" value="C:plasma membrane"/>
    <property type="evidence" value="ECO:0007669"/>
    <property type="project" value="TreeGrafter"/>
</dbReference>
<keyword evidence="1" id="KW-1133">Transmembrane helix</keyword>
<dbReference type="RefSeq" id="WP_110997211.1">
    <property type="nucleotide sequence ID" value="NZ_QKTW01000003.1"/>
</dbReference>
<reference evidence="2 3" key="1">
    <citation type="submission" date="2018-06" db="EMBL/GenBank/DDBJ databases">
        <title>Mucibacter soli gen. nov., sp. nov., a new member of the family Chitinophagaceae producing mucin.</title>
        <authorList>
            <person name="Kim M.-K."/>
            <person name="Park S."/>
            <person name="Kim T.-S."/>
            <person name="Joung Y."/>
            <person name="Han J.-H."/>
            <person name="Kim S.B."/>
        </authorList>
    </citation>
    <scope>NUCLEOTIDE SEQUENCE [LARGE SCALE GENOMIC DNA]</scope>
    <source>
        <strain evidence="2 3">R1-15</strain>
    </source>
</reference>
<keyword evidence="1" id="KW-0472">Membrane</keyword>
<dbReference type="EMBL" id="QKTW01000003">
    <property type="protein sequence ID" value="PZF74373.1"/>
    <property type="molecule type" value="Genomic_DNA"/>
</dbReference>
<name>A0A2W2C2P5_9BACT</name>
<feature type="transmembrane region" description="Helical" evidence="1">
    <location>
        <begin position="69"/>
        <end position="88"/>
    </location>
</feature>
<dbReference type="AlphaFoldDB" id="A0A2W2C2P5"/>
<comment type="caution">
    <text evidence="2">The sequence shown here is derived from an EMBL/GenBank/DDBJ whole genome shotgun (WGS) entry which is preliminary data.</text>
</comment>
<feature type="transmembrane region" description="Helical" evidence="1">
    <location>
        <begin position="37"/>
        <end position="57"/>
    </location>
</feature>
<feature type="transmembrane region" description="Helical" evidence="1">
    <location>
        <begin position="124"/>
        <end position="142"/>
    </location>
</feature>
<gene>
    <name evidence="2" type="ORF">DN068_01990</name>
</gene>
<dbReference type="OrthoDB" id="7059775at2"/>
<evidence type="ECO:0000313" key="3">
    <source>
        <dbReference type="Proteomes" id="UP000248745"/>
    </source>
</evidence>
<dbReference type="Pfam" id="PF03729">
    <property type="entry name" value="DUF308"/>
    <property type="match status" value="2"/>
</dbReference>
<keyword evidence="1" id="KW-0812">Transmembrane</keyword>
<dbReference type="Proteomes" id="UP000248745">
    <property type="component" value="Unassembled WGS sequence"/>
</dbReference>
<organism evidence="2 3">
    <name type="scientific">Taibaiella soli</name>
    <dbReference type="NCBI Taxonomy" id="1649169"/>
    <lineage>
        <taxon>Bacteria</taxon>
        <taxon>Pseudomonadati</taxon>
        <taxon>Bacteroidota</taxon>
        <taxon>Chitinophagia</taxon>
        <taxon>Chitinophagales</taxon>
        <taxon>Chitinophagaceae</taxon>
        <taxon>Taibaiella</taxon>
    </lineage>
</organism>
<protein>
    <submittedName>
        <fullName evidence="2">HdeD family acid-resistance protein</fullName>
    </submittedName>
</protein>
<proteinExistence type="predicted"/>
<dbReference type="InterPro" id="IPR052712">
    <property type="entry name" value="Acid_resist_chaperone_HdeD"/>
</dbReference>
<dbReference type="InterPro" id="IPR005325">
    <property type="entry name" value="DUF308_memb"/>
</dbReference>
<dbReference type="PANTHER" id="PTHR34989:SF1">
    <property type="entry name" value="PROTEIN HDED"/>
    <property type="match status" value="1"/>
</dbReference>
<keyword evidence="3" id="KW-1185">Reference proteome</keyword>
<sequence>MINFFSQYWWMFLLRGVIALLLGLLALFAPGVTFTSLIIFLGAYLFIDGIFSVLSALGARKTLKDWPWYLLSGITGIVIGLITFYHPFATATAVIYMIAFWSLIAGLVEITMAIRLARMIKGEGWYILGGALTILFGILILTNPIAGAITITMLFGIYAVMIGIMLISLSMRLRKRHNHHTSIV</sequence>
<accession>A0A2W2C2P5</accession>
<dbReference type="PANTHER" id="PTHR34989">
    <property type="entry name" value="PROTEIN HDED"/>
    <property type="match status" value="1"/>
</dbReference>
<feature type="transmembrane region" description="Helical" evidence="1">
    <location>
        <begin position="148"/>
        <end position="169"/>
    </location>
</feature>
<feature type="transmembrane region" description="Helical" evidence="1">
    <location>
        <begin position="94"/>
        <end position="117"/>
    </location>
</feature>
<feature type="transmembrane region" description="Helical" evidence="1">
    <location>
        <begin position="12"/>
        <end position="31"/>
    </location>
</feature>
<evidence type="ECO:0000256" key="1">
    <source>
        <dbReference type="SAM" id="Phobius"/>
    </source>
</evidence>